<gene>
    <name evidence="5" type="ORF">J2S74_005366</name>
</gene>
<dbReference type="RefSeq" id="WP_307332371.1">
    <property type="nucleotide sequence ID" value="NZ_JAUSUG010000037.1"/>
</dbReference>
<keyword evidence="6" id="KW-1185">Reference proteome</keyword>
<keyword evidence="4" id="KW-1133">Transmembrane helix</keyword>
<evidence type="ECO:0000313" key="5">
    <source>
        <dbReference type="EMBL" id="MDQ0257903.1"/>
    </source>
</evidence>
<feature type="transmembrane region" description="Helical" evidence="4">
    <location>
        <begin position="31"/>
        <end position="50"/>
    </location>
</feature>
<comment type="subcellular location">
    <subcellularLocation>
        <location evidence="1">Membrane</location>
        <topology evidence="1">Multi-pass membrane protein</topology>
    </subcellularLocation>
</comment>
<keyword evidence="3 4" id="KW-0472">Membrane</keyword>
<evidence type="ECO:0008006" key="7">
    <source>
        <dbReference type="Google" id="ProtNLM"/>
    </source>
</evidence>
<dbReference type="Proteomes" id="UP001230005">
    <property type="component" value="Unassembled WGS sequence"/>
</dbReference>
<evidence type="ECO:0000256" key="3">
    <source>
        <dbReference type="ARBA" id="ARBA00023136"/>
    </source>
</evidence>
<keyword evidence="4" id="KW-0812">Transmembrane</keyword>
<protein>
    <recommendedName>
        <fullName evidence="7">Spore germination protein</fullName>
    </recommendedName>
</protein>
<dbReference type="InterPro" id="IPR004995">
    <property type="entry name" value="Spore_Ger"/>
</dbReference>
<comment type="similarity">
    <text evidence="2">Belongs to the GerABKA family.</text>
</comment>
<dbReference type="Pfam" id="PF03323">
    <property type="entry name" value="GerA"/>
    <property type="match status" value="1"/>
</dbReference>
<accession>A0ABU0A5C7</accession>
<evidence type="ECO:0000256" key="2">
    <source>
        <dbReference type="ARBA" id="ARBA00005278"/>
    </source>
</evidence>
<dbReference type="PANTHER" id="PTHR22550">
    <property type="entry name" value="SPORE GERMINATION PROTEIN"/>
    <property type="match status" value="1"/>
</dbReference>
<evidence type="ECO:0000313" key="6">
    <source>
        <dbReference type="Proteomes" id="UP001230005"/>
    </source>
</evidence>
<comment type="caution">
    <text evidence="5">The sequence shown here is derived from an EMBL/GenBank/DDBJ whole genome shotgun (WGS) entry which is preliminary data.</text>
</comment>
<evidence type="ECO:0000256" key="1">
    <source>
        <dbReference type="ARBA" id="ARBA00004141"/>
    </source>
</evidence>
<sequence>MVIVVSLTGIASFTIPKFSLAISVRLIRFPLMILGSIFGLFGIIVGAMMVTAHLCKLRSFGVPYFSPVAPLKYKELRDIFIRIPLWMYNKRPEEFVKTNAKRQKENLSPSPNQGNN</sequence>
<dbReference type="InterPro" id="IPR050768">
    <property type="entry name" value="UPF0353/GerABKA_families"/>
</dbReference>
<proteinExistence type="inferred from homology"/>
<name>A0ABU0A5C7_9BACI</name>
<reference evidence="5 6" key="1">
    <citation type="submission" date="2023-07" db="EMBL/GenBank/DDBJ databases">
        <title>Genomic Encyclopedia of Type Strains, Phase IV (KMG-IV): sequencing the most valuable type-strain genomes for metagenomic binning, comparative biology and taxonomic classification.</title>
        <authorList>
            <person name="Goeker M."/>
        </authorList>
    </citation>
    <scope>NUCLEOTIDE SEQUENCE [LARGE SCALE GENOMIC DNA]</scope>
    <source>
        <strain evidence="5 6">DSM 9768</strain>
    </source>
</reference>
<dbReference type="EMBL" id="JAUSUG010000037">
    <property type="protein sequence ID" value="MDQ0257903.1"/>
    <property type="molecule type" value="Genomic_DNA"/>
</dbReference>
<organism evidence="5 6">
    <name type="scientific">Evansella vedderi</name>
    <dbReference type="NCBI Taxonomy" id="38282"/>
    <lineage>
        <taxon>Bacteria</taxon>
        <taxon>Bacillati</taxon>
        <taxon>Bacillota</taxon>
        <taxon>Bacilli</taxon>
        <taxon>Bacillales</taxon>
        <taxon>Bacillaceae</taxon>
        <taxon>Evansella</taxon>
    </lineage>
</organism>
<dbReference type="PANTHER" id="PTHR22550:SF5">
    <property type="entry name" value="LEUCINE ZIPPER PROTEIN 4"/>
    <property type="match status" value="1"/>
</dbReference>
<evidence type="ECO:0000256" key="4">
    <source>
        <dbReference type="SAM" id="Phobius"/>
    </source>
</evidence>